<feature type="compositionally biased region" description="Basic and acidic residues" evidence="1">
    <location>
        <begin position="383"/>
        <end position="405"/>
    </location>
</feature>
<protein>
    <submittedName>
        <fullName evidence="2">Protein H339R</fullName>
    </submittedName>
</protein>
<evidence type="ECO:0000256" key="1">
    <source>
        <dbReference type="SAM" id="MobiDB-lite"/>
    </source>
</evidence>
<organism evidence="2 3">
    <name type="scientific">Elysia marginata</name>
    <dbReference type="NCBI Taxonomy" id="1093978"/>
    <lineage>
        <taxon>Eukaryota</taxon>
        <taxon>Metazoa</taxon>
        <taxon>Spiralia</taxon>
        <taxon>Lophotrochozoa</taxon>
        <taxon>Mollusca</taxon>
        <taxon>Gastropoda</taxon>
        <taxon>Heterobranchia</taxon>
        <taxon>Euthyneura</taxon>
        <taxon>Panpulmonata</taxon>
        <taxon>Sacoglossa</taxon>
        <taxon>Placobranchoidea</taxon>
        <taxon>Plakobranchidae</taxon>
        <taxon>Elysia</taxon>
    </lineage>
</organism>
<keyword evidence="3" id="KW-1185">Reference proteome</keyword>
<gene>
    <name evidence="2" type="ORF">ElyMa_002557500</name>
</gene>
<comment type="caution">
    <text evidence="2">The sequence shown here is derived from an EMBL/GenBank/DDBJ whole genome shotgun (WGS) entry which is preliminary data.</text>
</comment>
<feature type="compositionally biased region" description="Low complexity" evidence="1">
    <location>
        <begin position="351"/>
        <end position="368"/>
    </location>
</feature>
<feature type="region of interest" description="Disordered" evidence="1">
    <location>
        <begin position="342"/>
        <end position="405"/>
    </location>
</feature>
<name>A0AAV4GXM7_9GAST</name>
<feature type="non-terminal residue" evidence="2">
    <location>
        <position position="405"/>
    </location>
</feature>
<evidence type="ECO:0000313" key="3">
    <source>
        <dbReference type="Proteomes" id="UP000762676"/>
    </source>
</evidence>
<sequence length="405" mass="45210">MSKRGKIKSKTVQSTINNKDIMELFRGAIGAGEGADLNIKIVYPKYLKIVEHCTRYLCLLGALRDSAVMKHFPTETKHLVGYVSSLRKQAAELFAAPNFAALHPSDHSQPGGLSVDYQAITEAENNAFAEVYKAIKHSNLVNTVVVTCKNLIPHKKALQASTTLHDRFLVRSAGLSFAPLPGLPAVNFKQIYISDRLSPQDRQFVLITLHKMFTISHDVYEAMTLPDIDVDEFVQVIIGSLDEVKKRIPRCEEAFDKIRDSVDLLKGNFKGYYRDYVASNNPTIIMENFVLDVSRATKSSPKVTAQFRRIIGHYRKLAAQQAHHPQMQSLFAQVDKNFQELEQRSRKADNASESEGSDTSTDDTSGSAAEDDEKAAYGTAPTRSKDTGADMAKEERDAARRREKN</sequence>
<dbReference type="Proteomes" id="UP000762676">
    <property type="component" value="Unassembled WGS sequence"/>
</dbReference>
<evidence type="ECO:0000313" key="2">
    <source>
        <dbReference type="EMBL" id="GFR90041.1"/>
    </source>
</evidence>
<accession>A0AAV4GXM7</accession>
<reference evidence="2 3" key="1">
    <citation type="journal article" date="2021" name="Elife">
        <title>Chloroplast acquisition without the gene transfer in kleptoplastic sea slugs, Plakobranchus ocellatus.</title>
        <authorList>
            <person name="Maeda T."/>
            <person name="Takahashi S."/>
            <person name="Yoshida T."/>
            <person name="Shimamura S."/>
            <person name="Takaki Y."/>
            <person name="Nagai Y."/>
            <person name="Toyoda A."/>
            <person name="Suzuki Y."/>
            <person name="Arimoto A."/>
            <person name="Ishii H."/>
            <person name="Satoh N."/>
            <person name="Nishiyama T."/>
            <person name="Hasebe M."/>
            <person name="Maruyama T."/>
            <person name="Minagawa J."/>
            <person name="Obokata J."/>
            <person name="Shigenobu S."/>
        </authorList>
    </citation>
    <scope>NUCLEOTIDE SEQUENCE [LARGE SCALE GENOMIC DNA]</scope>
</reference>
<dbReference type="EMBL" id="BMAT01005259">
    <property type="protein sequence ID" value="GFR90041.1"/>
    <property type="molecule type" value="Genomic_DNA"/>
</dbReference>
<proteinExistence type="predicted"/>
<dbReference type="AlphaFoldDB" id="A0AAV4GXM7"/>